<dbReference type="PIRSF" id="PIRSF031982">
    <property type="entry name" value="UCP031982_abhydr"/>
    <property type="match status" value="1"/>
</dbReference>
<feature type="signal peptide" evidence="4">
    <location>
        <begin position="1"/>
        <end position="20"/>
    </location>
</feature>
<dbReference type="InterPro" id="IPR029058">
    <property type="entry name" value="AB_hydrolase_fold"/>
</dbReference>
<evidence type="ECO:0000256" key="4">
    <source>
        <dbReference type="SAM" id="SignalP"/>
    </source>
</evidence>
<dbReference type="GO" id="GO:0016042">
    <property type="term" value="P:lipid catabolic process"/>
    <property type="evidence" value="ECO:0007669"/>
    <property type="project" value="UniProtKB-KW"/>
</dbReference>
<keyword evidence="7" id="KW-1185">Reference proteome</keyword>
<keyword evidence="3" id="KW-0443">Lipid metabolism</keyword>
<organism evidence="6 7">
    <name type="scientific">Affinibrenneria salicis</name>
    <dbReference type="NCBI Taxonomy" id="2590031"/>
    <lineage>
        <taxon>Bacteria</taxon>
        <taxon>Pseudomonadati</taxon>
        <taxon>Pseudomonadota</taxon>
        <taxon>Gammaproteobacteria</taxon>
        <taxon>Enterobacterales</taxon>
        <taxon>Pectobacteriaceae</taxon>
        <taxon>Affinibrenneria</taxon>
    </lineage>
</organism>
<gene>
    <name evidence="6" type="ORF">FJU30_17870</name>
</gene>
<dbReference type="Gene3D" id="3.40.50.1820">
    <property type="entry name" value="alpha/beta hydrolase"/>
    <property type="match status" value="1"/>
</dbReference>
<accession>A0A5J5FV46</accession>
<protein>
    <submittedName>
        <fullName evidence="6">Alpha/beta fold hydrolase</fullName>
    </submittedName>
</protein>
<dbReference type="InterPro" id="IPR016986">
    <property type="entry name" value="UCP031982_abhydr"/>
</dbReference>
<keyword evidence="1 6" id="KW-0378">Hydrolase</keyword>
<feature type="domain" description="Serine aminopeptidase S33" evidence="5">
    <location>
        <begin position="80"/>
        <end position="175"/>
    </location>
</feature>
<proteinExistence type="predicted"/>
<comment type="caution">
    <text evidence="6">The sequence shown here is derived from an EMBL/GenBank/DDBJ whole genome shotgun (WGS) entry which is preliminary data.</text>
</comment>
<dbReference type="RefSeq" id="WP_150436341.1">
    <property type="nucleotide sequence ID" value="NZ_VYKJ01000010.1"/>
</dbReference>
<name>A0A5J5FV46_9GAMM</name>
<keyword evidence="2" id="KW-0442">Lipid degradation</keyword>
<feature type="chain" id="PRO_5023840271" evidence="4">
    <location>
        <begin position="21"/>
        <end position="346"/>
    </location>
</feature>
<keyword evidence="4" id="KW-0732">Signal</keyword>
<dbReference type="GO" id="GO:0003847">
    <property type="term" value="F:1-alkyl-2-acetylglycerophosphocholine esterase activity"/>
    <property type="evidence" value="ECO:0007669"/>
    <property type="project" value="TreeGrafter"/>
</dbReference>
<sequence length="346" mass="37069">MKSALTLFICVWLTSFSALASQSVGYRDLNLPDPTGTRSLNVAVLYPTESGGEAISVGENPVFFGVPVIKHAQPQSGAHPLVVISHGYGGNWRNQLWLAHALAQKGYIVAAPNHPGTSSWDMKPAVAAQLWLRPDDISRVITALLADSAIAGHTASGRIAVIGHSLGGWTALSLAGARFNSERFERDCLTQPQLASCQVYQEMGAGKDDASRARLDQSARDVRISAVVSLDLGMARGFTPESLAAVTVPVLVVAAGAPNPALPAALESRVLMQYLPRQSTGYWEIAEATHFSFMQRCKAGAEAILNEANPGDGMICLDGKTGSRESIHRLLIDKISDFLTQAWRRQ</sequence>
<dbReference type="EMBL" id="VYKJ01000010">
    <property type="protein sequence ID" value="KAA8997642.1"/>
    <property type="molecule type" value="Genomic_DNA"/>
</dbReference>
<dbReference type="InterPro" id="IPR022742">
    <property type="entry name" value="Hydrolase_4"/>
</dbReference>
<dbReference type="AlphaFoldDB" id="A0A5J5FV46"/>
<evidence type="ECO:0000256" key="3">
    <source>
        <dbReference type="ARBA" id="ARBA00023098"/>
    </source>
</evidence>
<evidence type="ECO:0000256" key="2">
    <source>
        <dbReference type="ARBA" id="ARBA00022963"/>
    </source>
</evidence>
<dbReference type="PANTHER" id="PTHR10272">
    <property type="entry name" value="PLATELET-ACTIVATING FACTOR ACETYLHYDROLASE"/>
    <property type="match status" value="1"/>
</dbReference>
<evidence type="ECO:0000256" key="1">
    <source>
        <dbReference type="ARBA" id="ARBA00022801"/>
    </source>
</evidence>
<evidence type="ECO:0000313" key="6">
    <source>
        <dbReference type="EMBL" id="KAA8997642.1"/>
    </source>
</evidence>
<dbReference type="OrthoDB" id="192696at2"/>
<evidence type="ECO:0000259" key="5">
    <source>
        <dbReference type="Pfam" id="PF12146"/>
    </source>
</evidence>
<reference evidence="6 7" key="1">
    <citation type="submission" date="2019-09" db="EMBL/GenBank/DDBJ databases">
        <authorList>
            <person name="Li Y."/>
        </authorList>
    </citation>
    <scope>NUCLEOTIDE SEQUENCE [LARGE SCALE GENOMIC DNA]</scope>
    <source>
        <strain evidence="6 7">L3-3HA</strain>
    </source>
</reference>
<evidence type="ECO:0000313" key="7">
    <source>
        <dbReference type="Proteomes" id="UP000335415"/>
    </source>
</evidence>
<dbReference type="SUPFAM" id="SSF53474">
    <property type="entry name" value="alpha/beta-Hydrolases"/>
    <property type="match status" value="1"/>
</dbReference>
<dbReference type="Pfam" id="PF12146">
    <property type="entry name" value="Hydrolase_4"/>
    <property type="match status" value="1"/>
</dbReference>
<dbReference type="Proteomes" id="UP000335415">
    <property type="component" value="Unassembled WGS sequence"/>
</dbReference>
<dbReference type="PANTHER" id="PTHR10272:SF0">
    <property type="entry name" value="PLATELET-ACTIVATING FACTOR ACETYLHYDROLASE"/>
    <property type="match status" value="1"/>
</dbReference>